<dbReference type="Proteomes" id="UP000198520">
    <property type="component" value="Unassembled WGS sequence"/>
</dbReference>
<reference evidence="2" key="1">
    <citation type="submission" date="2016-10" db="EMBL/GenBank/DDBJ databases">
        <authorList>
            <person name="Varghese N."/>
            <person name="Submissions S."/>
        </authorList>
    </citation>
    <scope>NUCLEOTIDE SEQUENCE [LARGE SCALE GENOMIC DNA]</scope>
    <source>
        <strain evidence="2">DSM 19083</strain>
    </source>
</reference>
<proteinExistence type="predicted"/>
<sequence>MSRTHSSPAADLSPAQIERQHLVQRELERRAVLEARRAARHRAATSALLGEAELRQQARLRRQLVHLMRRLSARRQLQDDLRRSARLVDDTIARVAPTASGIAAWRSQAWPRTQSALEALPPEVASEILCALDAARFIDVADDDAYVVALSLPLRMSTGELAPAAQIARGLESVASGEALLRSDAAAMVGSGDTVLAEEALLRHPTASRTLDPSTWNSRERAYLRARSEPRQLSDDEVSLLGWTHEARRRALLAGSDPARATGVDPTAAPDEMDRLYRALNGDLTAASEAITQRDSHMAVLEQFLATPEDALHNYSSDPSFWRLLDARVEGGIVGASTEFIRWQALHRLRRALHSRGPHAGRALLGHARSVGGGLIVQGEVEMIAAYIEVMTSNEASAWRAALSRVRKITDPRAAHNAELLTEACRRLKDSGAPIAREAVKSPFVVLGVDDAAPHWKARWKALRLEHRADEERSAELNWAKQRIERGSTHFVLPLHAGIYRPPLRGKLMPSSVPYRRETRGLTPRDVATWRAQANAALSTAALASARPTALLTKVNTYV</sequence>
<protein>
    <submittedName>
        <fullName evidence="1">Uncharacterized protein</fullName>
    </submittedName>
</protein>
<dbReference type="EMBL" id="FONZ01000001">
    <property type="protein sequence ID" value="SFE74288.1"/>
    <property type="molecule type" value="Genomic_DNA"/>
</dbReference>
<gene>
    <name evidence="1" type="ORF">SAMN04488035_0354</name>
</gene>
<organism evidence="1 2">
    <name type="scientific">Flavimobilis marinus</name>
    <dbReference type="NCBI Taxonomy" id="285351"/>
    <lineage>
        <taxon>Bacteria</taxon>
        <taxon>Bacillati</taxon>
        <taxon>Actinomycetota</taxon>
        <taxon>Actinomycetes</taxon>
        <taxon>Micrococcales</taxon>
        <taxon>Jonesiaceae</taxon>
        <taxon>Flavimobilis</taxon>
    </lineage>
</organism>
<evidence type="ECO:0000313" key="2">
    <source>
        <dbReference type="Proteomes" id="UP000198520"/>
    </source>
</evidence>
<keyword evidence="2" id="KW-1185">Reference proteome</keyword>
<name>A0A1I2D184_9MICO</name>
<dbReference type="AlphaFoldDB" id="A0A1I2D184"/>
<evidence type="ECO:0000313" key="1">
    <source>
        <dbReference type="EMBL" id="SFE74288.1"/>
    </source>
</evidence>
<accession>A0A1I2D184</accession>